<reference evidence="9 10" key="1">
    <citation type="journal article" date="2019" name="Int. J. Syst. Evol. Microbiol.">
        <title>The Global Catalogue of Microorganisms (GCM) 10K type strain sequencing project: providing services to taxonomists for standard genome sequencing and annotation.</title>
        <authorList>
            <consortium name="The Broad Institute Genomics Platform"/>
            <consortium name="The Broad Institute Genome Sequencing Center for Infectious Disease"/>
            <person name="Wu L."/>
            <person name="Ma J."/>
        </authorList>
    </citation>
    <scope>NUCLEOTIDE SEQUENCE [LARGE SCALE GENOMIC DNA]</scope>
    <source>
        <strain evidence="9 10">JCM 5067</strain>
    </source>
</reference>
<evidence type="ECO:0000256" key="1">
    <source>
        <dbReference type="ARBA" id="ARBA00008987"/>
    </source>
</evidence>
<evidence type="ECO:0000313" key="10">
    <source>
        <dbReference type="Proteomes" id="UP001500668"/>
    </source>
</evidence>
<dbReference type="PROSITE" id="PS51352">
    <property type="entry name" value="THIOREDOXIN_2"/>
    <property type="match status" value="1"/>
</dbReference>
<evidence type="ECO:0000313" key="9">
    <source>
        <dbReference type="EMBL" id="GAA0598533.1"/>
    </source>
</evidence>
<sequence length="122" mass="13563">MATVELTKENFDQVVSDNDFVLIDFWASWCGPCRQFGPVYEAASERHDDLVFAKVDTEAQQELAAAFEIRSIPTLMIVRDNVAIFSQPGALPEAALEDVIGQARALDMDEVRKSVEEADKAQ</sequence>
<keyword evidence="2" id="KW-0813">Transport</keyword>
<proteinExistence type="inferred from homology"/>
<evidence type="ECO:0000256" key="2">
    <source>
        <dbReference type="ARBA" id="ARBA00022448"/>
    </source>
</evidence>
<gene>
    <name evidence="9" type="primary">trxA_1</name>
    <name evidence="9" type="ORF">GCM10010394_30110</name>
</gene>
<keyword evidence="10" id="KW-1185">Reference proteome</keyword>
<evidence type="ECO:0000259" key="8">
    <source>
        <dbReference type="PROSITE" id="PS51352"/>
    </source>
</evidence>
<feature type="domain" description="Thioredoxin" evidence="8">
    <location>
        <begin position="1"/>
        <end position="105"/>
    </location>
</feature>
<comment type="caution">
    <text evidence="9">The sequence shown here is derived from an EMBL/GenBank/DDBJ whole genome shotgun (WGS) entry which is preliminary data.</text>
</comment>
<dbReference type="InterPro" id="IPR017937">
    <property type="entry name" value="Thioredoxin_CS"/>
</dbReference>
<dbReference type="Gene3D" id="3.40.30.10">
    <property type="entry name" value="Glutaredoxin"/>
    <property type="match status" value="1"/>
</dbReference>
<accession>A0ABN1FVW7</accession>
<dbReference type="PANTHER" id="PTHR45663">
    <property type="entry name" value="GEO12009P1"/>
    <property type="match status" value="1"/>
</dbReference>
<dbReference type="PROSITE" id="PS00194">
    <property type="entry name" value="THIOREDOXIN_1"/>
    <property type="match status" value="1"/>
</dbReference>
<keyword evidence="5" id="KW-0676">Redox-active center</keyword>
<dbReference type="RefSeq" id="WP_344074076.1">
    <property type="nucleotide sequence ID" value="NZ_BAAACA010000014.1"/>
</dbReference>
<keyword evidence="4" id="KW-1015">Disulfide bond</keyword>
<dbReference type="InterPro" id="IPR005746">
    <property type="entry name" value="Thioredoxin"/>
</dbReference>
<evidence type="ECO:0000256" key="6">
    <source>
        <dbReference type="NCBIfam" id="TIGR01068"/>
    </source>
</evidence>
<dbReference type="CDD" id="cd02947">
    <property type="entry name" value="TRX_family"/>
    <property type="match status" value="1"/>
</dbReference>
<organism evidence="9 10">
    <name type="scientific">Streptomyces crystallinus</name>
    <dbReference type="NCBI Taxonomy" id="68191"/>
    <lineage>
        <taxon>Bacteria</taxon>
        <taxon>Bacillati</taxon>
        <taxon>Actinomycetota</taxon>
        <taxon>Actinomycetes</taxon>
        <taxon>Kitasatosporales</taxon>
        <taxon>Streptomycetaceae</taxon>
        <taxon>Streptomyces</taxon>
    </lineage>
</organism>
<dbReference type="NCBIfam" id="TIGR01068">
    <property type="entry name" value="thioredoxin"/>
    <property type="match status" value="1"/>
</dbReference>
<evidence type="ECO:0000256" key="7">
    <source>
        <dbReference type="PIRNR" id="PIRNR000077"/>
    </source>
</evidence>
<dbReference type="PIRSF" id="PIRSF000077">
    <property type="entry name" value="Thioredoxin"/>
    <property type="match status" value="1"/>
</dbReference>
<dbReference type="SUPFAM" id="SSF52833">
    <property type="entry name" value="Thioredoxin-like"/>
    <property type="match status" value="1"/>
</dbReference>
<keyword evidence="3" id="KW-0249">Electron transport</keyword>
<dbReference type="InterPro" id="IPR013766">
    <property type="entry name" value="Thioredoxin_domain"/>
</dbReference>
<dbReference type="InterPro" id="IPR036249">
    <property type="entry name" value="Thioredoxin-like_sf"/>
</dbReference>
<evidence type="ECO:0000256" key="3">
    <source>
        <dbReference type="ARBA" id="ARBA00022982"/>
    </source>
</evidence>
<dbReference type="PRINTS" id="PR00421">
    <property type="entry name" value="THIOREDOXIN"/>
</dbReference>
<dbReference type="Proteomes" id="UP001500668">
    <property type="component" value="Unassembled WGS sequence"/>
</dbReference>
<dbReference type="PANTHER" id="PTHR45663:SF40">
    <property type="entry name" value="THIOREDOXIN 2"/>
    <property type="match status" value="1"/>
</dbReference>
<dbReference type="Pfam" id="PF00085">
    <property type="entry name" value="Thioredoxin"/>
    <property type="match status" value="1"/>
</dbReference>
<evidence type="ECO:0000256" key="5">
    <source>
        <dbReference type="ARBA" id="ARBA00023284"/>
    </source>
</evidence>
<comment type="similarity">
    <text evidence="1 7">Belongs to the thioredoxin family.</text>
</comment>
<evidence type="ECO:0000256" key="4">
    <source>
        <dbReference type="ARBA" id="ARBA00023157"/>
    </source>
</evidence>
<dbReference type="EMBL" id="BAAACA010000014">
    <property type="protein sequence ID" value="GAA0598533.1"/>
    <property type="molecule type" value="Genomic_DNA"/>
</dbReference>
<protein>
    <recommendedName>
        <fullName evidence="6 7">Thioredoxin</fullName>
    </recommendedName>
</protein>
<name>A0ABN1FVW7_9ACTN</name>